<name>A0ABS4J070_9BACL</name>
<evidence type="ECO:0000256" key="3">
    <source>
        <dbReference type="ARBA" id="ARBA00022448"/>
    </source>
</evidence>
<keyword evidence="8" id="KW-0472">Membrane</keyword>
<evidence type="ECO:0000259" key="9">
    <source>
        <dbReference type="PROSITE" id="PS50893"/>
    </source>
</evidence>
<comment type="subcellular location">
    <subcellularLocation>
        <location evidence="1">Cell membrane</location>
        <topology evidence="1">Peripheral membrane protein</topology>
    </subcellularLocation>
</comment>
<dbReference type="GO" id="GO:0005524">
    <property type="term" value="F:ATP binding"/>
    <property type="evidence" value="ECO:0007669"/>
    <property type="project" value="UniProtKB-KW"/>
</dbReference>
<dbReference type="InterPro" id="IPR050095">
    <property type="entry name" value="ECF_ABC_transporter_ATP-bd"/>
</dbReference>
<dbReference type="InterPro" id="IPR015856">
    <property type="entry name" value="ABC_transpr_CbiO/EcfA_su"/>
</dbReference>
<comment type="similarity">
    <text evidence="2">Belongs to the ABC transporter superfamily.</text>
</comment>
<evidence type="ECO:0000256" key="2">
    <source>
        <dbReference type="ARBA" id="ARBA00005417"/>
    </source>
</evidence>
<dbReference type="InterPro" id="IPR027417">
    <property type="entry name" value="P-loop_NTPase"/>
</dbReference>
<dbReference type="SMART" id="SM00382">
    <property type="entry name" value="AAA"/>
    <property type="match status" value="2"/>
</dbReference>
<dbReference type="PANTHER" id="PTHR43553">
    <property type="entry name" value="HEAVY METAL TRANSPORTER"/>
    <property type="match status" value="1"/>
</dbReference>
<keyword evidence="7" id="KW-1278">Translocase</keyword>
<dbReference type="NCBIfam" id="NF010167">
    <property type="entry name" value="PRK13648.1"/>
    <property type="match status" value="2"/>
</dbReference>
<evidence type="ECO:0000256" key="1">
    <source>
        <dbReference type="ARBA" id="ARBA00004202"/>
    </source>
</evidence>
<sequence length="595" mass="66052">MKSSMDSPLIQARQLTVRYPFQQRDSLKDVDLHIASGERVLILGPSGGGKSTLALAINGIIPRSIEAEVSGEMTVDGVPSRDAGPAQMCRKIGILFQDTETQFCMTTVEDEIAFGLENMALPAAEMESRIVESLRLTGLADRRYARQQELSGGLKQKLGLACLLAMDPEVLILDEPTANLDPATTDDMFALLARIAEQSGKTLIFIEHKLDDLLVYIDRVIVLGDAGSVIADGQTRHIFQHEIDKLLEQGIWVPRLCLAANQLEQQGMVWEKFPLSLAEWEEGLLHGLEKLGQHAEAASVVIAVPAVCAALAGISSSAVKTAASTKPPLLEIREVSFSYGRNHLKDSVNVLHSTSFSITQGEFTALLGPNGTGKSTLAQLMIKLLSPKTGQILLHGTPIEKLKVQQLMRKIGFVFQNPEHQFIRDTVEEELSYGLLLSGYTRHSLRPRLDELLQRFRLTEQRKQNPFSLSQGQKRRLSVAAMLTSEQELLILDEPTFGQDYANTIALMELLRDLHQEGKSIVMVTHDMELVKQYASRVLLLHEGHLIYDGLPQSLFNDEHMMRRASIKRPLTDELEQGSRIFMEAMQHARTLAEA</sequence>
<gene>
    <name evidence="10" type="ORF">J2Z66_003782</name>
</gene>
<evidence type="ECO:0000256" key="4">
    <source>
        <dbReference type="ARBA" id="ARBA00022475"/>
    </source>
</evidence>
<dbReference type="Pfam" id="PF00005">
    <property type="entry name" value="ABC_tran"/>
    <property type="match status" value="2"/>
</dbReference>
<feature type="domain" description="ABC transporter" evidence="9">
    <location>
        <begin position="330"/>
        <end position="568"/>
    </location>
</feature>
<proteinExistence type="inferred from homology"/>
<keyword evidence="5" id="KW-0547">Nucleotide-binding</keyword>
<dbReference type="InterPro" id="IPR003439">
    <property type="entry name" value="ABC_transporter-like_ATP-bd"/>
</dbReference>
<organism evidence="10 11">
    <name type="scientific">Paenibacillus eucommiae</name>
    <dbReference type="NCBI Taxonomy" id="1355755"/>
    <lineage>
        <taxon>Bacteria</taxon>
        <taxon>Bacillati</taxon>
        <taxon>Bacillota</taxon>
        <taxon>Bacilli</taxon>
        <taxon>Bacillales</taxon>
        <taxon>Paenibacillaceae</taxon>
        <taxon>Paenibacillus</taxon>
    </lineage>
</organism>
<dbReference type="EC" id="3.6.3.-" evidence="10"/>
<comment type="caution">
    <text evidence="10">The sequence shown here is derived from an EMBL/GenBank/DDBJ whole genome shotgun (WGS) entry which is preliminary data.</text>
</comment>
<dbReference type="PROSITE" id="PS00211">
    <property type="entry name" value="ABC_TRANSPORTER_1"/>
    <property type="match status" value="1"/>
</dbReference>
<dbReference type="Proteomes" id="UP001519287">
    <property type="component" value="Unassembled WGS sequence"/>
</dbReference>
<dbReference type="PROSITE" id="PS50893">
    <property type="entry name" value="ABC_TRANSPORTER_2"/>
    <property type="match status" value="2"/>
</dbReference>
<reference evidence="10 11" key="1">
    <citation type="submission" date="2021-03" db="EMBL/GenBank/DDBJ databases">
        <title>Genomic Encyclopedia of Type Strains, Phase IV (KMG-IV): sequencing the most valuable type-strain genomes for metagenomic binning, comparative biology and taxonomic classification.</title>
        <authorList>
            <person name="Goeker M."/>
        </authorList>
    </citation>
    <scope>NUCLEOTIDE SEQUENCE [LARGE SCALE GENOMIC DNA]</scope>
    <source>
        <strain evidence="10 11">DSM 26048</strain>
    </source>
</reference>
<evidence type="ECO:0000256" key="6">
    <source>
        <dbReference type="ARBA" id="ARBA00022840"/>
    </source>
</evidence>
<protein>
    <submittedName>
        <fullName evidence="10">Energy-coupling factor transport system ATP-binding protein</fullName>
        <ecNumber evidence="10">3.6.3.-</ecNumber>
    </submittedName>
</protein>
<keyword evidence="4" id="KW-1003">Cell membrane</keyword>
<dbReference type="RefSeq" id="WP_209972895.1">
    <property type="nucleotide sequence ID" value="NZ_JAGGLB010000012.1"/>
</dbReference>
<evidence type="ECO:0000256" key="5">
    <source>
        <dbReference type="ARBA" id="ARBA00022741"/>
    </source>
</evidence>
<dbReference type="EMBL" id="JAGGLB010000012">
    <property type="protein sequence ID" value="MBP1992174.1"/>
    <property type="molecule type" value="Genomic_DNA"/>
</dbReference>
<keyword evidence="6 10" id="KW-0067">ATP-binding</keyword>
<dbReference type="Gene3D" id="3.40.50.300">
    <property type="entry name" value="P-loop containing nucleotide triphosphate hydrolases"/>
    <property type="match status" value="2"/>
</dbReference>
<keyword evidence="3" id="KW-0813">Transport</keyword>
<dbReference type="PANTHER" id="PTHR43553:SF19">
    <property type="entry name" value="HMP_THIAMINE IMPORT ATP-BINDING PROTEIN YKOD-RELATED"/>
    <property type="match status" value="1"/>
</dbReference>
<evidence type="ECO:0000256" key="7">
    <source>
        <dbReference type="ARBA" id="ARBA00022967"/>
    </source>
</evidence>
<keyword evidence="11" id="KW-1185">Reference proteome</keyword>
<keyword evidence="10" id="KW-0378">Hydrolase</keyword>
<accession>A0ABS4J070</accession>
<dbReference type="InterPro" id="IPR003593">
    <property type="entry name" value="AAA+_ATPase"/>
</dbReference>
<dbReference type="SUPFAM" id="SSF52540">
    <property type="entry name" value="P-loop containing nucleoside triphosphate hydrolases"/>
    <property type="match status" value="2"/>
</dbReference>
<dbReference type="GO" id="GO:0016787">
    <property type="term" value="F:hydrolase activity"/>
    <property type="evidence" value="ECO:0007669"/>
    <property type="project" value="UniProtKB-KW"/>
</dbReference>
<dbReference type="CDD" id="cd03225">
    <property type="entry name" value="ABC_cobalt_CbiO_domain1"/>
    <property type="match status" value="2"/>
</dbReference>
<feature type="domain" description="ABC transporter" evidence="9">
    <location>
        <begin position="10"/>
        <end position="251"/>
    </location>
</feature>
<evidence type="ECO:0000313" key="10">
    <source>
        <dbReference type="EMBL" id="MBP1992174.1"/>
    </source>
</evidence>
<dbReference type="InterPro" id="IPR017871">
    <property type="entry name" value="ABC_transporter-like_CS"/>
</dbReference>
<evidence type="ECO:0000313" key="11">
    <source>
        <dbReference type="Proteomes" id="UP001519287"/>
    </source>
</evidence>
<evidence type="ECO:0000256" key="8">
    <source>
        <dbReference type="ARBA" id="ARBA00023136"/>
    </source>
</evidence>